<dbReference type="PANTHER" id="PTHR42904">
    <property type="entry name" value="NUDIX HYDROLASE, NUDC SUBFAMILY"/>
    <property type="match status" value="1"/>
</dbReference>
<sequence>MGLIQFCPSCGDKAFSVKNEKHWRCQNCGFQYFHNMASAVAGIIVFGDEILLTKRKFEPGKGMLDLPGGFVDYGESLEQAMARECEEELGVAQLDWQYLFSFPNQYLYAEVLYHTQDAFFLAEVANKPLVLARDDVAEALWVKKQQLDFSRIAFESVKRGLKAWLESQG</sequence>
<organism evidence="6 7">
    <name type="scientific">Thiomicrorhabdus heinhorstiae</name>
    <dbReference type="NCBI Taxonomy" id="2748010"/>
    <lineage>
        <taxon>Bacteria</taxon>
        <taxon>Pseudomonadati</taxon>
        <taxon>Pseudomonadota</taxon>
        <taxon>Gammaproteobacteria</taxon>
        <taxon>Thiotrichales</taxon>
        <taxon>Piscirickettsiaceae</taxon>
        <taxon>Thiomicrorhabdus</taxon>
    </lineage>
</organism>
<proteinExistence type="predicted"/>
<dbReference type="PROSITE" id="PS51462">
    <property type="entry name" value="NUDIX"/>
    <property type="match status" value="1"/>
</dbReference>
<dbReference type="InterPro" id="IPR015797">
    <property type="entry name" value="NUDIX_hydrolase-like_dom_sf"/>
</dbReference>
<dbReference type="InterPro" id="IPR020476">
    <property type="entry name" value="Nudix_hydrolase"/>
</dbReference>
<keyword evidence="7" id="KW-1185">Reference proteome</keyword>
<name>A0ABS0BUH3_9GAMM</name>
<dbReference type="Pfam" id="PF00293">
    <property type="entry name" value="NUDIX"/>
    <property type="match status" value="1"/>
</dbReference>
<keyword evidence="2" id="KW-0479">Metal-binding</keyword>
<reference evidence="6 7" key="1">
    <citation type="submission" date="2020-11" db="EMBL/GenBank/DDBJ databases">
        <title>Sulfur oxidizing isolate from Hospital Hole Sinkhole.</title>
        <authorList>
            <person name="Scott K.M."/>
        </authorList>
    </citation>
    <scope>NUCLEOTIDE SEQUENCE [LARGE SCALE GENOMIC DNA]</scope>
    <source>
        <strain evidence="6 7">HH1</strain>
    </source>
</reference>
<evidence type="ECO:0000259" key="5">
    <source>
        <dbReference type="PROSITE" id="PS51462"/>
    </source>
</evidence>
<evidence type="ECO:0000256" key="4">
    <source>
        <dbReference type="ARBA" id="ARBA00022842"/>
    </source>
</evidence>
<evidence type="ECO:0000313" key="7">
    <source>
        <dbReference type="Proteomes" id="UP001193680"/>
    </source>
</evidence>
<feature type="domain" description="Nudix hydrolase" evidence="5">
    <location>
        <begin position="35"/>
        <end position="165"/>
    </location>
</feature>
<dbReference type="PRINTS" id="PR00502">
    <property type="entry name" value="NUDIXFAMILY"/>
</dbReference>
<dbReference type="InterPro" id="IPR050241">
    <property type="entry name" value="NAD-cap_RNA_hydrolase_NudC"/>
</dbReference>
<dbReference type="SUPFAM" id="SSF55811">
    <property type="entry name" value="Nudix"/>
    <property type="match status" value="1"/>
</dbReference>
<dbReference type="RefSeq" id="WP_185977636.1">
    <property type="nucleotide sequence ID" value="NZ_JACBGI020000004.1"/>
</dbReference>
<keyword evidence="3" id="KW-0378">Hydrolase</keyword>
<dbReference type="Gene3D" id="3.90.79.10">
    <property type="entry name" value="Nucleoside Triphosphate Pyrophosphohydrolase"/>
    <property type="match status" value="1"/>
</dbReference>
<dbReference type="CDD" id="cd04681">
    <property type="entry name" value="NUDIX_Hydrolase"/>
    <property type="match status" value="1"/>
</dbReference>
<accession>A0ABS0BUH3</accession>
<evidence type="ECO:0000256" key="3">
    <source>
        <dbReference type="ARBA" id="ARBA00022801"/>
    </source>
</evidence>
<keyword evidence="4" id="KW-0460">Magnesium</keyword>
<gene>
    <name evidence="6" type="ORF">H8792_003950</name>
</gene>
<comment type="caution">
    <text evidence="6">The sequence shown here is derived from an EMBL/GenBank/DDBJ whole genome shotgun (WGS) entry which is preliminary data.</text>
</comment>
<evidence type="ECO:0000256" key="1">
    <source>
        <dbReference type="ARBA" id="ARBA00001946"/>
    </source>
</evidence>
<dbReference type="EMBL" id="JACBGI020000004">
    <property type="protein sequence ID" value="MBF6057487.1"/>
    <property type="molecule type" value="Genomic_DNA"/>
</dbReference>
<comment type="cofactor">
    <cofactor evidence="1">
        <name>Mg(2+)</name>
        <dbReference type="ChEBI" id="CHEBI:18420"/>
    </cofactor>
</comment>
<dbReference type="PANTHER" id="PTHR42904:SF12">
    <property type="entry name" value="ADP-RIBOSE PYROPHOSPHATASE-RELATED"/>
    <property type="match status" value="1"/>
</dbReference>
<evidence type="ECO:0000256" key="2">
    <source>
        <dbReference type="ARBA" id="ARBA00022723"/>
    </source>
</evidence>
<protein>
    <submittedName>
        <fullName evidence="6">NUDIX domain-containing protein</fullName>
    </submittedName>
</protein>
<evidence type="ECO:0000313" key="6">
    <source>
        <dbReference type="EMBL" id="MBF6057487.1"/>
    </source>
</evidence>
<dbReference type="InterPro" id="IPR000086">
    <property type="entry name" value="NUDIX_hydrolase_dom"/>
</dbReference>
<dbReference type="Proteomes" id="UP001193680">
    <property type="component" value="Unassembled WGS sequence"/>
</dbReference>